<feature type="domain" description="Major facilitator superfamily (MFS) profile" evidence="8">
    <location>
        <begin position="16"/>
        <end position="400"/>
    </location>
</feature>
<dbReference type="GO" id="GO:0005886">
    <property type="term" value="C:plasma membrane"/>
    <property type="evidence" value="ECO:0007669"/>
    <property type="project" value="UniProtKB-SubCell"/>
</dbReference>
<dbReference type="Gene3D" id="1.20.1250.20">
    <property type="entry name" value="MFS general substrate transporter like domains"/>
    <property type="match status" value="1"/>
</dbReference>
<gene>
    <name evidence="9" type="primary">yajR</name>
    <name evidence="9" type="ORF">NCTC10283_02468</name>
</gene>
<feature type="transmembrane region" description="Helical" evidence="7">
    <location>
        <begin position="54"/>
        <end position="76"/>
    </location>
</feature>
<dbReference type="PANTHER" id="PTHR23517:SF2">
    <property type="entry name" value="MULTIDRUG RESISTANCE PROTEIN MDTH"/>
    <property type="match status" value="1"/>
</dbReference>
<dbReference type="PROSITE" id="PS50850">
    <property type="entry name" value="MFS"/>
    <property type="match status" value="1"/>
</dbReference>
<dbReference type="GO" id="GO:0022857">
    <property type="term" value="F:transmembrane transporter activity"/>
    <property type="evidence" value="ECO:0007669"/>
    <property type="project" value="InterPro"/>
</dbReference>
<keyword evidence="2" id="KW-0813">Transport</keyword>
<dbReference type="InterPro" id="IPR020846">
    <property type="entry name" value="MFS_dom"/>
</dbReference>
<feature type="transmembrane region" description="Helical" evidence="7">
    <location>
        <begin position="258"/>
        <end position="278"/>
    </location>
</feature>
<dbReference type="STRING" id="1120980.GCA_000745955_00205"/>
<feature type="transmembrane region" description="Helical" evidence="7">
    <location>
        <begin position="285"/>
        <end position="304"/>
    </location>
</feature>
<dbReference type="AlphaFoldDB" id="A0A376BX18"/>
<reference evidence="9 10" key="1">
    <citation type="submission" date="2018-06" db="EMBL/GenBank/DDBJ databases">
        <authorList>
            <consortium name="Pathogen Informatics"/>
            <person name="Doyle S."/>
        </authorList>
    </citation>
    <scope>NUCLEOTIDE SEQUENCE [LARGE SCALE GENOMIC DNA]</scope>
    <source>
        <strain evidence="9 10">NCTC10283</strain>
    </source>
</reference>
<feature type="transmembrane region" description="Helical" evidence="7">
    <location>
        <begin position="112"/>
        <end position="133"/>
    </location>
</feature>
<keyword evidence="10" id="KW-1185">Reference proteome</keyword>
<evidence type="ECO:0000313" key="10">
    <source>
        <dbReference type="Proteomes" id="UP000254209"/>
    </source>
</evidence>
<protein>
    <submittedName>
        <fullName evidence="9">Inner membrane transport protein yajR</fullName>
    </submittedName>
</protein>
<dbReference type="CDD" id="cd17472">
    <property type="entry name" value="MFS_YajR_like"/>
    <property type="match status" value="1"/>
</dbReference>
<dbReference type="OrthoDB" id="9764259at2"/>
<evidence type="ECO:0000313" key="9">
    <source>
        <dbReference type="EMBL" id="SSY80904.1"/>
    </source>
</evidence>
<dbReference type="PROSITE" id="PS00216">
    <property type="entry name" value="SUGAR_TRANSPORT_1"/>
    <property type="match status" value="1"/>
</dbReference>
<feature type="transmembrane region" description="Helical" evidence="7">
    <location>
        <begin position="310"/>
        <end position="327"/>
    </location>
</feature>
<proteinExistence type="predicted"/>
<accession>A0A376BX18</accession>
<evidence type="ECO:0000256" key="4">
    <source>
        <dbReference type="ARBA" id="ARBA00022692"/>
    </source>
</evidence>
<dbReference type="RefSeq" id="WP_034290700.1">
    <property type="nucleotide sequence ID" value="NZ_CP091519.2"/>
</dbReference>
<sequence length="463" mass="49859">MARKPKIQMLPHEFRASTSLAGVYALRMLGMFLVLPVLALHAKELAAHLPAYEQLQMVGLAMAIYGLTQALLQLPLGILSDKIGRKKVIYLGMAVFAGGSFLAAVANSVEMLVLARAIQGAGAVSAAVTALLADLTREEVRTRAMSMIGLSIGLTFSISLVLSPILTRWVGVNGLFAMMGVLSAASLALVAFYTPNPTQSRLHQDAQAQTGRMGEVLRNTQLLRLNFGIFTLQAGLMAIFTALPFALQQLGWEKTTHWQVYLPATVIGLVLMIPAIIVGETRNKLKQVFVLGIALVLLAQFALIFSLHSIWAIGVALIVYFIGFNILEASIPSLVSKIAPSDLKGTAMGVYNTLQSVGVFTGGIIGSKMYALYGFTGVFGFCCVMIGAWLLLAITAPAPKPVKNVIFALPEMWHNRLDELSGSLKQVEGVEAVSFSDDKNNLFIKALQHGFDEEQVKQILTGV</sequence>
<name>A0A376BX18_9NEIS</name>
<organism evidence="9 10">
    <name type="scientific">Alysiella crassa</name>
    <dbReference type="NCBI Taxonomy" id="153491"/>
    <lineage>
        <taxon>Bacteria</taxon>
        <taxon>Pseudomonadati</taxon>
        <taxon>Pseudomonadota</taxon>
        <taxon>Betaproteobacteria</taxon>
        <taxon>Neisseriales</taxon>
        <taxon>Neisseriaceae</taxon>
        <taxon>Alysiella</taxon>
    </lineage>
</organism>
<evidence type="ECO:0000256" key="5">
    <source>
        <dbReference type="ARBA" id="ARBA00022989"/>
    </source>
</evidence>
<dbReference type="SUPFAM" id="SSF103473">
    <property type="entry name" value="MFS general substrate transporter"/>
    <property type="match status" value="1"/>
</dbReference>
<comment type="subcellular location">
    <subcellularLocation>
        <location evidence="1">Cell membrane</location>
        <topology evidence="1">Multi-pass membrane protein</topology>
    </subcellularLocation>
</comment>
<feature type="transmembrane region" description="Helical" evidence="7">
    <location>
        <begin position="172"/>
        <end position="193"/>
    </location>
</feature>
<feature type="transmembrane region" description="Helical" evidence="7">
    <location>
        <begin position="21"/>
        <end position="42"/>
    </location>
</feature>
<dbReference type="Pfam" id="PF07690">
    <property type="entry name" value="MFS_1"/>
    <property type="match status" value="1"/>
</dbReference>
<dbReference type="InterPro" id="IPR036259">
    <property type="entry name" value="MFS_trans_sf"/>
</dbReference>
<dbReference type="Proteomes" id="UP000254209">
    <property type="component" value="Unassembled WGS sequence"/>
</dbReference>
<evidence type="ECO:0000256" key="2">
    <source>
        <dbReference type="ARBA" id="ARBA00022448"/>
    </source>
</evidence>
<keyword evidence="6 7" id="KW-0472">Membrane</keyword>
<feature type="transmembrane region" description="Helical" evidence="7">
    <location>
        <begin position="222"/>
        <end position="246"/>
    </location>
</feature>
<dbReference type="EMBL" id="UFSO01000003">
    <property type="protein sequence ID" value="SSY80904.1"/>
    <property type="molecule type" value="Genomic_DNA"/>
</dbReference>
<feature type="transmembrane region" description="Helical" evidence="7">
    <location>
        <begin position="372"/>
        <end position="394"/>
    </location>
</feature>
<feature type="transmembrane region" description="Helical" evidence="7">
    <location>
        <begin position="348"/>
        <end position="366"/>
    </location>
</feature>
<evidence type="ECO:0000259" key="8">
    <source>
        <dbReference type="PROSITE" id="PS50850"/>
    </source>
</evidence>
<evidence type="ECO:0000256" key="7">
    <source>
        <dbReference type="SAM" id="Phobius"/>
    </source>
</evidence>
<evidence type="ECO:0000256" key="3">
    <source>
        <dbReference type="ARBA" id="ARBA00022475"/>
    </source>
</evidence>
<feature type="transmembrane region" description="Helical" evidence="7">
    <location>
        <begin position="145"/>
        <end position="166"/>
    </location>
</feature>
<dbReference type="InterPro" id="IPR050171">
    <property type="entry name" value="MFS_Transporters"/>
</dbReference>
<dbReference type="InterPro" id="IPR011701">
    <property type="entry name" value="MFS"/>
</dbReference>
<dbReference type="PANTHER" id="PTHR23517">
    <property type="entry name" value="RESISTANCE PROTEIN MDTM, PUTATIVE-RELATED-RELATED"/>
    <property type="match status" value="1"/>
</dbReference>
<evidence type="ECO:0000256" key="1">
    <source>
        <dbReference type="ARBA" id="ARBA00004651"/>
    </source>
</evidence>
<keyword evidence="3" id="KW-1003">Cell membrane</keyword>
<dbReference type="InterPro" id="IPR005829">
    <property type="entry name" value="Sugar_transporter_CS"/>
</dbReference>
<keyword evidence="5 7" id="KW-1133">Transmembrane helix</keyword>
<feature type="transmembrane region" description="Helical" evidence="7">
    <location>
        <begin position="88"/>
        <end position="106"/>
    </location>
</feature>
<keyword evidence="4 7" id="KW-0812">Transmembrane</keyword>
<evidence type="ECO:0000256" key="6">
    <source>
        <dbReference type="ARBA" id="ARBA00023136"/>
    </source>
</evidence>